<dbReference type="Pfam" id="PF10063">
    <property type="entry name" value="DUF2301"/>
    <property type="match status" value="1"/>
</dbReference>
<keyword evidence="1" id="KW-1133">Transmembrane helix</keyword>
<protein>
    <submittedName>
        <fullName evidence="2">Membrane protein</fullName>
    </submittedName>
</protein>
<dbReference type="EMBL" id="BSPQ01000005">
    <property type="protein sequence ID" value="GLS90892.1"/>
    <property type="molecule type" value="Genomic_DNA"/>
</dbReference>
<evidence type="ECO:0000256" key="1">
    <source>
        <dbReference type="SAM" id="Phobius"/>
    </source>
</evidence>
<organism evidence="2 3">
    <name type="scientific">Psychromonas marina</name>
    <dbReference type="NCBI Taxonomy" id="88364"/>
    <lineage>
        <taxon>Bacteria</taxon>
        <taxon>Pseudomonadati</taxon>
        <taxon>Pseudomonadota</taxon>
        <taxon>Gammaproteobacteria</taxon>
        <taxon>Alteromonadales</taxon>
        <taxon>Psychromonadaceae</taxon>
        <taxon>Psychromonas</taxon>
    </lineage>
</organism>
<feature type="transmembrane region" description="Helical" evidence="1">
    <location>
        <begin position="134"/>
        <end position="160"/>
    </location>
</feature>
<reference evidence="3" key="1">
    <citation type="journal article" date="2019" name="Int. J. Syst. Evol. Microbiol.">
        <title>The Global Catalogue of Microorganisms (GCM) 10K type strain sequencing project: providing services to taxonomists for standard genome sequencing and annotation.</title>
        <authorList>
            <consortium name="The Broad Institute Genomics Platform"/>
            <consortium name="The Broad Institute Genome Sequencing Center for Infectious Disease"/>
            <person name="Wu L."/>
            <person name="Ma J."/>
        </authorList>
    </citation>
    <scope>NUCLEOTIDE SEQUENCE [LARGE SCALE GENOMIC DNA]</scope>
    <source>
        <strain evidence="3">NBRC 103166</strain>
    </source>
</reference>
<dbReference type="Proteomes" id="UP001157353">
    <property type="component" value="Unassembled WGS sequence"/>
</dbReference>
<feature type="transmembrane region" description="Helical" evidence="1">
    <location>
        <begin position="49"/>
        <end position="67"/>
    </location>
</feature>
<dbReference type="RefSeq" id="WP_284204006.1">
    <property type="nucleotide sequence ID" value="NZ_BSPQ01000005.1"/>
</dbReference>
<keyword evidence="3" id="KW-1185">Reference proteome</keyword>
<name>A0ABQ6E0C8_9GAMM</name>
<comment type="caution">
    <text evidence="2">The sequence shown here is derived from an EMBL/GenBank/DDBJ whole genome shotgun (WGS) entry which is preliminary data.</text>
</comment>
<evidence type="ECO:0000313" key="2">
    <source>
        <dbReference type="EMBL" id="GLS90892.1"/>
    </source>
</evidence>
<proteinExistence type="predicted"/>
<accession>A0ABQ6E0C8</accession>
<sequence>MADPNTKEILDNIDKATILTYRLGMVITGLALFCIALQQIFYPLWFKQILILLAFGSLLQASSLHIYDKRIRWFLVNATWIGCWLVAVSFVTTGLWVAYLSFGALIVTLSGLAYKESFCFSLTLLKSTPPLLVASWLLVVLSFNDWAACALVLASLLYLYMAWRKINMPLHFDLGDRSKYQI</sequence>
<feature type="transmembrane region" description="Helical" evidence="1">
    <location>
        <begin position="73"/>
        <end position="91"/>
    </location>
</feature>
<gene>
    <name evidence="2" type="ORF">GCM10007916_19590</name>
</gene>
<feature type="transmembrane region" description="Helical" evidence="1">
    <location>
        <begin position="20"/>
        <end position="37"/>
    </location>
</feature>
<keyword evidence="1" id="KW-0472">Membrane</keyword>
<evidence type="ECO:0000313" key="3">
    <source>
        <dbReference type="Proteomes" id="UP001157353"/>
    </source>
</evidence>
<keyword evidence="1" id="KW-0812">Transmembrane</keyword>
<dbReference type="InterPro" id="IPR019275">
    <property type="entry name" value="DUF2301"/>
</dbReference>